<dbReference type="Pfam" id="PF00903">
    <property type="entry name" value="Glyoxalase"/>
    <property type="match status" value="2"/>
</dbReference>
<dbReference type="AlphaFoldDB" id="A0A5D5AIG9"/>
<feature type="region of interest" description="Disordered" evidence="2">
    <location>
        <begin position="274"/>
        <end position="297"/>
    </location>
</feature>
<evidence type="ECO:0000313" key="5">
    <source>
        <dbReference type="Proteomes" id="UP000324104"/>
    </source>
</evidence>
<dbReference type="InterPro" id="IPR004360">
    <property type="entry name" value="Glyas_Fos-R_dOase_dom"/>
</dbReference>
<dbReference type="Proteomes" id="UP000324104">
    <property type="component" value="Unassembled WGS sequence"/>
</dbReference>
<feature type="domain" description="VOC" evidence="3">
    <location>
        <begin position="138"/>
        <end position="258"/>
    </location>
</feature>
<comment type="caution">
    <text evidence="4">The sequence shown here is derived from an EMBL/GenBank/DDBJ whole genome shotgun (WGS) entry which is preliminary data.</text>
</comment>
<evidence type="ECO:0000256" key="1">
    <source>
        <dbReference type="SAM" id="Coils"/>
    </source>
</evidence>
<dbReference type="SUPFAM" id="SSF54593">
    <property type="entry name" value="Glyoxalase/Bleomycin resistance protein/Dihydroxybiphenyl dioxygenase"/>
    <property type="match status" value="1"/>
</dbReference>
<sequence>MTGVRKLEHATMAVTDLEESVDCYTDVFGLDELDRRDGVVYLGCGLDENYDLALTEGGTGIEHFAIRLTDAEIDAYERRLADTEADVRRTDGAEPGQESGVRVSLPSGIDVELVSVADTRYLHPTKATADRLGVAPLDLDHINLMSDAIEEDVAFLEDHLDFDVSDEIVEEDGSTVQSWMRHGRFHHDAGFTRTDDPAETLHHIAFQFESFDHIKLFCDRLAQHGYQLEYGPSRHNAGSNLFAYFWGPGGNRIELSAEMATLDPDTETGVRVLEEESNTVSSWGGSPPKQEFLEKGS</sequence>
<keyword evidence="5" id="KW-1185">Reference proteome</keyword>
<keyword evidence="1" id="KW-0175">Coiled coil</keyword>
<dbReference type="CDD" id="cd08343">
    <property type="entry name" value="ED_TypeI_classII_C"/>
    <property type="match status" value="1"/>
</dbReference>
<organism evidence="4 5">
    <name type="scientific">Natrialba swarupiae</name>
    <dbReference type="NCBI Taxonomy" id="2448032"/>
    <lineage>
        <taxon>Archaea</taxon>
        <taxon>Methanobacteriati</taxon>
        <taxon>Methanobacteriota</taxon>
        <taxon>Stenosarchaea group</taxon>
        <taxon>Halobacteria</taxon>
        <taxon>Halobacteriales</taxon>
        <taxon>Natrialbaceae</taxon>
        <taxon>Natrialba</taxon>
    </lineage>
</organism>
<gene>
    <name evidence="4" type="ORF">FYC77_16125</name>
</gene>
<keyword evidence="4" id="KW-0560">Oxidoreductase</keyword>
<protein>
    <submittedName>
        <fullName evidence="4">Catechol 1,2-dioxygenase</fullName>
    </submittedName>
</protein>
<evidence type="ECO:0000313" key="4">
    <source>
        <dbReference type="EMBL" id="TYT60934.1"/>
    </source>
</evidence>
<dbReference type="InterPro" id="IPR051332">
    <property type="entry name" value="Fosfomycin_Res_Enzymes"/>
</dbReference>
<feature type="domain" description="VOC" evidence="3">
    <location>
        <begin position="6"/>
        <end position="116"/>
    </location>
</feature>
<name>A0A5D5AIG9_9EURY</name>
<accession>A0A5D5AIG9</accession>
<feature type="coiled-coil region" evidence="1">
    <location>
        <begin position="66"/>
        <end position="93"/>
    </location>
</feature>
<dbReference type="Gene3D" id="3.10.180.10">
    <property type="entry name" value="2,3-Dihydroxybiphenyl 1,2-Dioxygenase, domain 1"/>
    <property type="match status" value="2"/>
</dbReference>
<dbReference type="RefSeq" id="WP_149082524.1">
    <property type="nucleotide sequence ID" value="NZ_VTAW01000026.1"/>
</dbReference>
<dbReference type="InterPro" id="IPR037523">
    <property type="entry name" value="VOC_core"/>
</dbReference>
<dbReference type="EMBL" id="VTAW01000026">
    <property type="protein sequence ID" value="TYT60934.1"/>
    <property type="molecule type" value="Genomic_DNA"/>
</dbReference>
<dbReference type="PANTHER" id="PTHR36113:SF1">
    <property type="entry name" value="GLYOXALASE_BLEOMYCIN RESISTANCE PROTEIN_DIOXYGENASE"/>
    <property type="match status" value="1"/>
</dbReference>
<dbReference type="PROSITE" id="PS51819">
    <property type="entry name" value="VOC"/>
    <property type="match status" value="2"/>
</dbReference>
<dbReference type="InterPro" id="IPR029068">
    <property type="entry name" value="Glyas_Bleomycin-R_OHBP_Dase"/>
</dbReference>
<dbReference type="PANTHER" id="PTHR36113">
    <property type="entry name" value="LYASE, PUTATIVE-RELATED-RELATED"/>
    <property type="match status" value="1"/>
</dbReference>
<keyword evidence="4" id="KW-0223">Dioxygenase</keyword>
<reference evidence="4 5" key="1">
    <citation type="submission" date="2019-08" db="EMBL/GenBank/DDBJ databases">
        <title>Archaea genome.</title>
        <authorList>
            <person name="Kajale S."/>
            <person name="Shouche Y."/>
            <person name="Deshpande N."/>
            <person name="Sharma A."/>
        </authorList>
    </citation>
    <scope>NUCLEOTIDE SEQUENCE [LARGE SCALE GENOMIC DNA]</scope>
    <source>
        <strain evidence="4 5">ESP3B_9</strain>
    </source>
</reference>
<proteinExistence type="predicted"/>
<dbReference type="GO" id="GO:0051213">
    <property type="term" value="F:dioxygenase activity"/>
    <property type="evidence" value="ECO:0007669"/>
    <property type="project" value="UniProtKB-KW"/>
</dbReference>
<evidence type="ECO:0000256" key="2">
    <source>
        <dbReference type="SAM" id="MobiDB-lite"/>
    </source>
</evidence>
<evidence type="ECO:0000259" key="3">
    <source>
        <dbReference type="PROSITE" id="PS51819"/>
    </source>
</evidence>